<keyword evidence="5" id="KW-0812">Transmembrane</keyword>
<protein>
    <recommendedName>
        <fullName evidence="6">Signal transduction histidine kinase subgroup 3 dimerisation and phosphoacceptor domain-containing protein</fullName>
    </recommendedName>
</protein>
<dbReference type="GO" id="GO:0046983">
    <property type="term" value="F:protein dimerization activity"/>
    <property type="evidence" value="ECO:0007669"/>
    <property type="project" value="InterPro"/>
</dbReference>
<keyword evidence="5" id="KW-1133">Transmembrane helix</keyword>
<dbReference type="Gene3D" id="3.30.565.10">
    <property type="entry name" value="Histidine kinase-like ATPase, C-terminal domain"/>
    <property type="match status" value="1"/>
</dbReference>
<keyword evidence="5" id="KW-0472">Membrane</keyword>
<dbReference type="EMBL" id="LNZG01000017">
    <property type="protein sequence ID" value="ODA90195.1"/>
    <property type="molecule type" value="Genomic_DNA"/>
</dbReference>
<feature type="transmembrane region" description="Helical" evidence="5">
    <location>
        <begin position="277"/>
        <end position="295"/>
    </location>
</feature>
<dbReference type="GO" id="GO:0000155">
    <property type="term" value="F:phosphorelay sensor kinase activity"/>
    <property type="evidence" value="ECO:0007669"/>
    <property type="project" value="InterPro"/>
</dbReference>
<proteinExistence type="predicted"/>
<dbReference type="PANTHER" id="PTHR24421">
    <property type="entry name" value="NITRATE/NITRITE SENSOR PROTEIN NARX-RELATED"/>
    <property type="match status" value="1"/>
</dbReference>
<dbReference type="InterPro" id="IPR011712">
    <property type="entry name" value="Sig_transdc_His_kin_sub3_dim/P"/>
</dbReference>
<dbReference type="Proteomes" id="UP000094426">
    <property type="component" value="Unassembled WGS sequence"/>
</dbReference>
<dbReference type="GO" id="GO:0016020">
    <property type="term" value="C:membrane"/>
    <property type="evidence" value="ECO:0007669"/>
    <property type="project" value="InterPro"/>
</dbReference>
<evidence type="ECO:0000256" key="3">
    <source>
        <dbReference type="ARBA" id="ARBA00023012"/>
    </source>
</evidence>
<accession>A0A1E2SK01</accession>
<evidence type="ECO:0000256" key="4">
    <source>
        <dbReference type="SAM" id="MobiDB-lite"/>
    </source>
</evidence>
<dbReference type="InterPro" id="IPR036890">
    <property type="entry name" value="HATPase_C_sf"/>
</dbReference>
<gene>
    <name evidence="7" type="ORF">ATY41_10920</name>
</gene>
<keyword evidence="3" id="KW-0902">Two-component regulatory system</keyword>
<evidence type="ECO:0000256" key="5">
    <source>
        <dbReference type="SAM" id="Phobius"/>
    </source>
</evidence>
<evidence type="ECO:0000313" key="8">
    <source>
        <dbReference type="Proteomes" id="UP000094426"/>
    </source>
</evidence>
<reference evidence="7 8" key="1">
    <citation type="submission" date="2015-11" db="EMBL/GenBank/DDBJ databases">
        <authorList>
            <person name="Zhang Y."/>
            <person name="Guo Z."/>
        </authorList>
    </citation>
    <scope>NUCLEOTIDE SEQUENCE [LARGE SCALE GENOMIC DNA]</scope>
    <source>
        <strain evidence="8">gdw1</strain>
    </source>
</reference>
<dbReference type="Pfam" id="PF07730">
    <property type="entry name" value="HisKA_3"/>
    <property type="match status" value="1"/>
</dbReference>
<feature type="transmembrane region" description="Helical" evidence="5">
    <location>
        <begin position="186"/>
        <end position="202"/>
    </location>
</feature>
<feature type="transmembrane region" description="Helical" evidence="5">
    <location>
        <begin position="162"/>
        <end position="179"/>
    </location>
</feature>
<dbReference type="CDD" id="cd16917">
    <property type="entry name" value="HATPase_UhpB-NarQ-NarX-like"/>
    <property type="match status" value="1"/>
</dbReference>
<feature type="domain" description="Signal transduction histidine kinase subgroup 3 dimerisation and phosphoacceptor" evidence="6">
    <location>
        <begin position="314"/>
        <end position="378"/>
    </location>
</feature>
<evidence type="ECO:0000259" key="6">
    <source>
        <dbReference type="Pfam" id="PF07730"/>
    </source>
</evidence>
<evidence type="ECO:0000313" key="7">
    <source>
        <dbReference type="EMBL" id="ODA90195.1"/>
    </source>
</evidence>
<feature type="transmembrane region" description="Helical" evidence="5">
    <location>
        <begin position="254"/>
        <end position="271"/>
    </location>
</feature>
<feature type="region of interest" description="Disordered" evidence="4">
    <location>
        <begin position="108"/>
        <end position="129"/>
    </location>
</feature>
<dbReference type="SUPFAM" id="SSF55874">
    <property type="entry name" value="ATPase domain of HSP90 chaperone/DNA topoisomerase II/histidine kinase"/>
    <property type="match status" value="1"/>
</dbReference>
<name>A0A1E2SK01_LEIXY</name>
<keyword evidence="2" id="KW-0418">Kinase</keyword>
<dbReference type="AlphaFoldDB" id="A0A1E2SK01"/>
<keyword evidence="1" id="KW-0808">Transferase</keyword>
<organism evidence="7 8">
    <name type="scientific">Leifsonia xyli subsp. xyli</name>
    <dbReference type="NCBI Taxonomy" id="59736"/>
    <lineage>
        <taxon>Bacteria</taxon>
        <taxon>Bacillati</taxon>
        <taxon>Actinomycetota</taxon>
        <taxon>Actinomycetes</taxon>
        <taxon>Micrococcales</taxon>
        <taxon>Microbacteriaceae</taxon>
        <taxon>Leifsonia</taxon>
    </lineage>
</organism>
<sequence length="522" mass="54669">MVEGQTGRTLASGVAEVGQGADWATGERGLPMLMRDGSLAYIRLNANSVSVSPAINVSASGRPVWGWWFLDNGNLINGSDGSVIARDVDTYGEGFRTAENEMSLPLRYTAPGRNRSDPAVGSGRRRAPVSAELDSLALGESGDEGRDGMRTPNGSGHLRLEWTLFLVPTAVLTALDLLVAVPSWRAAVFLIVPAIGALLLWRRGDIGLAGLLSLALSATFVGAGFVSSFALGEALVLLVVLALGVKEATGVRRWLSVAVVALAALVLPFRVGGDVNLAVLMVAVVTFAAGLGVVLRNLDARRRLAVAAATQEQRDQLARELHDEITNQIAGIVLTTQAVRRDRPPGDGGLDADLEAIEAAGAEALRRMRRWASALRAHDIEQNRELGGHTLAEIPRLLERLTAASGVDTLRVHQTVDRPVAAGVQAAAYRIVQEGLTNVQRHAPQARWVEVSIEVSGSALGVRVVSPLDSGATAVPVAGASGLGLRGMTERAALLGGHVTAGPSPAGTWCVEALLPLKGAAR</sequence>
<dbReference type="PANTHER" id="PTHR24421:SF58">
    <property type="entry name" value="SIGNAL TRANSDUCTION HISTIDINE-PROTEIN KINASE_PHOSPHATASE UHPB"/>
    <property type="match status" value="1"/>
</dbReference>
<evidence type="ECO:0000256" key="2">
    <source>
        <dbReference type="ARBA" id="ARBA00022777"/>
    </source>
</evidence>
<feature type="transmembrane region" description="Helical" evidence="5">
    <location>
        <begin position="214"/>
        <end position="242"/>
    </location>
</feature>
<dbReference type="Gene3D" id="1.20.5.1930">
    <property type="match status" value="1"/>
</dbReference>
<dbReference type="InterPro" id="IPR050482">
    <property type="entry name" value="Sensor_HK_TwoCompSys"/>
</dbReference>
<comment type="caution">
    <text evidence="7">The sequence shown here is derived from an EMBL/GenBank/DDBJ whole genome shotgun (WGS) entry which is preliminary data.</text>
</comment>
<evidence type="ECO:0000256" key="1">
    <source>
        <dbReference type="ARBA" id="ARBA00022679"/>
    </source>
</evidence>